<reference evidence="2" key="1">
    <citation type="submission" date="2020-01" db="EMBL/GenBank/DDBJ databases">
        <authorList>
            <person name="Meier V. D."/>
            <person name="Meier V D."/>
        </authorList>
    </citation>
    <scope>NUCLEOTIDE SEQUENCE</scope>
    <source>
        <strain evidence="2">HLG_WM_MAG_01</strain>
    </source>
</reference>
<gene>
    <name evidence="2" type="ORF">HELGO_WM975</name>
</gene>
<feature type="transmembrane region" description="Helical" evidence="1">
    <location>
        <begin position="12"/>
        <end position="32"/>
    </location>
</feature>
<evidence type="ECO:0000256" key="1">
    <source>
        <dbReference type="SAM" id="Phobius"/>
    </source>
</evidence>
<keyword evidence="1" id="KW-1133">Transmembrane helix</keyword>
<accession>A0A6S6U3B0</accession>
<keyword evidence="1" id="KW-0812">Transmembrane</keyword>
<evidence type="ECO:0000313" key="2">
    <source>
        <dbReference type="EMBL" id="CAA6823740.1"/>
    </source>
</evidence>
<sequence length="45" mass="5390">MESVVDYTSALLWYASWPVVIFISYKFVLLNIEHLEENLEKKDKQ</sequence>
<keyword evidence="1" id="KW-0472">Membrane</keyword>
<name>A0A6S6U3B0_9BACT</name>
<organism evidence="2">
    <name type="scientific">uncultured Sulfurovum sp</name>
    <dbReference type="NCBI Taxonomy" id="269237"/>
    <lineage>
        <taxon>Bacteria</taxon>
        <taxon>Pseudomonadati</taxon>
        <taxon>Campylobacterota</taxon>
        <taxon>Epsilonproteobacteria</taxon>
        <taxon>Campylobacterales</taxon>
        <taxon>Sulfurovaceae</taxon>
        <taxon>Sulfurovum</taxon>
        <taxon>environmental samples</taxon>
    </lineage>
</organism>
<proteinExistence type="predicted"/>
<dbReference type="AlphaFoldDB" id="A0A6S6U3B0"/>
<protein>
    <submittedName>
        <fullName evidence="2">Uncharacterized protein</fullName>
    </submittedName>
</protein>
<dbReference type="EMBL" id="CACVAS010000117">
    <property type="protein sequence ID" value="CAA6823740.1"/>
    <property type="molecule type" value="Genomic_DNA"/>
</dbReference>